<reference evidence="1" key="1">
    <citation type="submission" date="2018-06" db="EMBL/GenBank/DDBJ databases">
        <authorList>
            <person name="Zhirakovskaya E."/>
        </authorList>
    </citation>
    <scope>NUCLEOTIDE SEQUENCE</scope>
</reference>
<sequence length="259" mass="29447">MRYFIFIDDLSFLPMIARLADSSDEMVVISIGERRHSEKRRMPGRLLEWEEPSAKKISDLDIKSADRVILSTTNSSIYKKIVGTFSGFDPSPPILVINNGEQFHPEITGPSVSNIDLGFLAKKQINREWGVIEARRKAFQLRNILAGGEKVMILTQNDPDPDAIASAMAVQALIKKNCQSAQICTFGKVARHENIAMMRLLKIRIRTITQEHIKEFDRMVIVDVQPPYFKNKQLGRVDAVIDHHPYPGKYEALFKDLNI</sequence>
<feature type="non-terminal residue" evidence="1">
    <location>
        <position position="259"/>
    </location>
</feature>
<dbReference type="InterPro" id="IPR051319">
    <property type="entry name" value="Oligoribo/pAp-PDE_c-di-AMP_PDE"/>
</dbReference>
<organism evidence="1">
    <name type="scientific">hydrothermal vent metagenome</name>
    <dbReference type="NCBI Taxonomy" id="652676"/>
    <lineage>
        <taxon>unclassified sequences</taxon>
        <taxon>metagenomes</taxon>
        <taxon>ecological metagenomes</taxon>
    </lineage>
</organism>
<dbReference type="AlphaFoldDB" id="A0A3B1D0T4"/>
<dbReference type="PANTHER" id="PTHR47618">
    <property type="entry name" value="BIFUNCTIONAL OLIGORIBONUCLEASE AND PAP PHOSPHATASE NRNA"/>
    <property type="match status" value="1"/>
</dbReference>
<dbReference type="InterPro" id="IPR038763">
    <property type="entry name" value="DHH_sf"/>
</dbReference>
<proteinExistence type="predicted"/>
<protein>
    <recommendedName>
        <fullName evidence="2">Kef-type K+ transport systems (NAD-binding component fused to domain related to exopolyphosphatase)</fullName>
    </recommendedName>
</protein>
<dbReference type="PANTHER" id="PTHR47618:SF1">
    <property type="entry name" value="BIFUNCTIONAL OLIGORIBONUCLEASE AND PAP PHOSPHATASE NRNA"/>
    <property type="match status" value="1"/>
</dbReference>
<accession>A0A3B1D0T4</accession>
<evidence type="ECO:0008006" key="2">
    <source>
        <dbReference type="Google" id="ProtNLM"/>
    </source>
</evidence>
<dbReference type="Gene3D" id="3.90.1640.10">
    <property type="entry name" value="inorganic pyrophosphatase (n-terminal core)"/>
    <property type="match status" value="1"/>
</dbReference>
<dbReference type="SUPFAM" id="SSF64182">
    <property type="entry name" value="DHH phosphoesterases"/>
    <property type="match status" value="1"/>
</dbReference>
<evidence type="ECO:0000313" key="1">
    <source>
        <dbReference type="EMBL" id="VAX25235.1"/>
    </source>
</evidence>
<dbReference type="EMBL" id="UOGE01000103">
    <property type="protein sequence ID" value="VAX25235.1"/>
    <property type="molecule type" value="Genomic_DNA"/>
</dbReference>
<gene>
    <name evidence="1" type="ORF">MNBD_NITROSPINAE02-284</name>
</gene>
<name>A0A3B1D0T4_9ZZZZ</name>